<proteinExistence type="inferred from homology"/>
<evidence type="ECO:0000256" key="8">
    <source>
        <dbReference type="ARBA" id="ARBA00022982"/>
    </source>
</evidence>
<keyword evidence="4 14" id="KW-0813">Transport</keyword>
<evidence type="ECO:0000256" key="4">
    <source>
        <dbReference type="ARBA" id="ARBA00022448"/>
    </source>
</evidence>
<keyword evidence="11 14" id="KW-0472">Membrane</keyword>
<keyword evidence="5 14" id="KW-0679">Respiratory chain</keyword>
<reference evidence="15 16" key="1">
    <citation type="submission" date="2022-12" db="EMBL/GenBank/DDBJ databases">
        <title>Chromosome-level genome assembly of true bugs.</title>
        <authorList>
            <person name="Ma L."/>
            <person name="Li H."/>
        </authorList>
    </citation>
    <scope>NUCLEOTIDE SEQUENCE [LARGE SCALE GENOMIC DNA]</scope>
    <source>
        <strain evidence="15">Lab_2022b</strain>
    </source>
</reference>
<dbReference type="Pfam" id="PF06212">
    <property type="entry name" value="GRIM-19"/>
    <property type="match status" value="1"/>
</dbReference>
<keyword evidence="6 14" id="KW-0812">Transmembrane</keyword>
<evidence type="ECO:0000313" key="15">
    <source>
        <dbReference type="EMBL" id="KAK9507776.1"/>
    </source>
</evidence>
<evidence type="ECO:0000256" key="10">
    <source>
        <dbReference type="ARBA" id="ARBA00023128"/>
    </source>
</evidence>
<comment type="subcellular location">
    <subcellularLocation>
        <location evidence="1 14">Mitochondrion inner membrane</location>
        <topology evidence="1 14">Single-pass membrane protein</topology>
        <orientation evidence="1 14">Matrix side</orientation>
    </subcellularLocation>
</comment>
<evidence type="ECO:0000256" key="6">
    <source>
        <dbReference type="ARBA" id="ARBA00022692"/>
    </source>
</evidence>
<evidence type="ECO:0000256" key="14">
    <source>
        <dbReference type="RuleBase" id="RU368034"/>
    </source>
</evidence>
<dbReference type="Proteomes" id="UP001461498">
    <property type="component" value="Unassembled WGS sequence"/>
</dbReference>
<dbReference type="EMBL" id="JAPXFL010000004">
    <property type="protein sequence ID" value="KAK9507776.1"/>
    <property type="molecule type" value="Genomic_DNA"/>
</dbReference>
<comment type="similarity">
    <text evidence="2 14">Belongs to the complex I NDUFA13 subunit family.</text>
</comment>
<evidence type="ECO:0000313" key="16">
    <source>
        <dbReference type="Proteomes" id="UP001461498"/>
    </source>
</evidence>
<name>A0AAW1DAP0_9HEMI</name>
<keyword evidence="10 14" id="KW-0496">Mitochondrion</keyword>
<evidence type="ECO:0000256" key="13">
    <source>
        <dbReference type="ARBA" id="ARBA00046797"/>
    </source>
</evidence>
<keyword evidence="9 14" id="KW-1133">Transmembrane helix</keyword>
<keyword evidence="7 14" id="KW-0999">Mitochondrion inner membrane</keyword>
<keyword evidence="16" id="KW-1185">Reference proteome</keyword>
<dbReference type="GO" id="GO:0005743">
    <property type="term" value="C:mitochondrial inner membrane"/>
    <property type="evidence" value="ECO:0007669"/>
    <property type="project" value="UniProtKB-SubCell"/>
</dbReference>
<evidence type="ECO:0000256" key="9">
    <source>
        <dbReference type="ARBA" id="ARBA00022989"/>
    </source>
</evidence>
<accession>A0AAW1DAP0</accession>
<evidence type="ECO:0000256" key="3">
    <source>
        <dbReference type="ARBA" id="ARBA00018192"/>
    </source>
</evidence>
<dbReference type="PANTHER" id="PTHR12966">
    <property type="entry name" value="NADH DEHYDROGENASE UBIQUINONE 1 ALPHA SUBCOMPLEX SUBUNIT 13"/>
    <property type="match status" value="1"/>
</dbReference>
<evidence type="ECO:0000256" key="11">
    <source>
        <dbReference type="ARBA" id="ARBA00023136"/>
    </source>
</evidence>
<evidence type="ECO:0000256" key="2">
    <source>
        <dbReference type="ARBA" id="ARBA00007312"/>
    </source>
</evidence>
<dbReference type="InterPro" id="IPR009346">
    <property type="entry name" value="GRIM-19"/>
</dbReference>
<dbReference type="EMBL" id="JAPXFL010000004">
    <property type="protein sequence ID" value="KAK9507775.1"/>
    <property type="molecule type" value="Genomic_DNA"/>
</dbReference>
<protein>
    <recommendedName>
        <fullName evidence="3 14">NADH dehydrogenase [ubiquinone] 1 alpha subcomplex subunit 13</fullName>
    </recommendedName>
</protein>
<sequence length="151" mass="17745">MATCVRKKQDMPPPGGFQPINTSRIPAKTIFGAKTLIAGHFIFTAGSLYLYYLTHRKVHMEEVERRSSMFAILPMIQAERDRAYLKQLRRNREEERKLMENVDGWVVGTYRGEPIYKTNPPDTLVQPSEQEYYVHSSDKDFRARRYISLWD</sequence>
<comment type="function">
    <text evidence="12">Accessory subunit of the mitochondrial membrane respiratory chain NADH dehydrogenase (Complex I), that is believed not to be involved in catalysis. Complex I functions in the transfer of electrons from NADH to the respiratory chain. The immediate electron acceptor for the enzyme is believed to be ubiquinone. Involved in the interferon/all-trans-retinoic acid (IFN/RA) induced cell death. This apoptotic activity is inhibited by interaction with viral IRF1. Prevents the transactivation of STAT3 target genes. May play a role in CARD15-mediated innate mucosal responses and serve to regulate intestinal epithelial cell responses to microbes.</text>
</comment>
<evidence type="ECO:0000256" key="5">
    <source>
        <dbReference type="ARBA" id="ARBA00022660"/>
    </source>
</evidence>
<comment type="function">
    <text evidence="14">Complex I functions in the transfer of electrons from NADH to the respiratory chain. Accessory subunit of the mitochondrial membrane respiratory chain NADH dehydrogenase (Complex I), that is believed not to be involved in catalysis.</text>
</comment>
<dbReference type="PANTHER" id="PTHR12966:SF0">
    <property type="entry name" value="NADH DEHYDROGENASE [UBIQUINONE] 1 ALPHA SUBCOMPLEX SUBUNIT 13"/>
    <property type="match status" value="1"/>
</dbReference>
<organism evidence="15 16">
    <name type="scientific">Rhynocoris fuscipes</name>
    <dbReference type="NCBI Taxonomy" id="488301"/>
    <lineage>
        <taxon>Eukaryota</taxon>
        <taxon>Metazoa</taxon>
        <taxon>Ecdysozoa</taxon>
        <taxon>Arthropoda</taxon>
        <taxon>Hexapoda</taxon>
        <taxon>Insecta</taxon>
        <taxon>Pterygota</taxon>
        <taxon>Neoptera</taxon>
        <taxon>Paraneoptera</taxon>
        <taxon>Hemiptera</taxon>
        <taxon>Heteroptera</taxon>
        <taxon>Panheteroptera</taxon>
        <taxon>Cimicomorpha</taxon>
        <taxon>Reduviidae</taxon>
        <taxon>Harpactorinae</taxon>
        <taxon>Harpactorini</taxon>
        <taxon>Rhynocoris</taxon>
    </lineage>
</organism>
<dbReference type="AlphaFoldDB" id="A0AAW1DAP0"/>
<keyword evidence="8 14" id="KW-0249">Electron transport</keyword>
<comment type="caution">
    <text evidence="15">The sequence shown here is derived from an EMBL/GenBank/DDBJ whole genome shotgun (WGS) entry which is preliminary data.</text>
</comment>
<gene>
    <name evidence="15" type="ORF">O3M35_007555</name>
</gene>
<comment type="subunit">
    <text evidence="13">Complex I is composed of 45 different subunits. Interacts with CARD15, but not with CARD4. Interacts with STAT3, but not with STAT1, STAT2 and STAT5A. Interacts with OLFM4.</text>
</comment>
<evidence type="ECO:0000256" key="12">
    <source>
        <dbReference type="ARBA" id="ARBA00045908"/>
    </source>
</evidence>
<evidence type="ECO:0000256" key="7">
    <source>
        <dbReference type="ARBA" id="ARBA00022792"/>
    </source>
</evidence>
<evidence type="ECO:0000256" key="1">
    <source>
        <dbReference type="ARBA" id="ARBA00004298"/>
    </source>
</evidence>
<dbReference type="GO" id="GO:0045271">
    <property type="term" value="C:respiratory chain complex I"/>
    <property type="evidence" value="ECO:0007669"/>
    <property type="project" value="UniProtKB-UniRule"/>
</dbReference>
<feature type="transmembrane region" description="Helical" evidence="14">
    <location>
        <begin position="31"/>
        <end position="52"/>
    </location>
</feature>